<dbReference type="InterPro" id="IPR050695">
    <property type="entry name" value="N-acetylmuramoyl_amidase_3"/>
</dbReference>
<keyword evidence="2" id="KW-0732">Signal</keyword>
<feature type="chain" id="PRO_5046591955" evidence="2">
    <location>
        <begin position="31"/>
        <end position="247"/>
    </location>
</feature>
<evidence type="ECO:0000259" key="3">
    <source>
        <dbReference type="SMART" id="SM00646"/>
    </source>
</evidence>
<dbReference type="EMBL" id="JBBPCC010000020">
    <property type="protein sequence ID" value="MEK8131320.1"/>
    <property type="molecule type" value="Genomic_DNA"/>
</dbReference>
<dbReference type="SMART" id="SM00646">
    <property type="entry name" value="Ami_3"/>
    <property type="match status" value="1"/>
</dbReference>
<dbReference type="CDD" id="cd02696">
    <property type="entry name" value="MurNAc-LAA"/>
    <property type="match status" value="1"/>
</dbReference>
<dbReference type="Proteomes" id="UP001469365">
    <property type="component" value="Unassembled WGS sequence"/>
</dbReference>
<dbReference type="EC" id="3.5.1.28" evidence="4"/>
<dbReference type="GO" id="GO:0008745">
    <property type="term" value="F:N-acetylmuramoyl-L-alanine amidase activity"/>
    <property type="evidence" value="ECO:0007669"/>
    <property type="project" value="UniProtKB-EC"/>
</dbReference>
<evidence type="ECO:0000313" key="4">
    <source>
        <dbReference type="EMBL" id="MEK8131320.1"/>
    </source>
</evidence>
<evidence type="ECO:0000313" key="5">
    <source>
        <dbReference type="Proteomes" id="UP001469365"/>
    </source>
</evidence>
<sequence length="247" mass="27376">MIQPTVRTLCRIAVFGFLLFCLPTAVTSGAAMPDSFYLPEIKTDHPALSDVDIVIDVGHGGIDSGTFYGDILEKDINLSIAKRTYELLRQQGYLVLMNRIDDYALSGENLWLRSKSRHIKDLAQRAHMANEVNPKLVISLHVNAAKRPSTRGAIILHQKDERSKALASSLQNKLNAYYGIEHDPVYGRTYYLLKYSKAPTVIVEVGFLTNAEDRALLTSSEGQQALAVKVAEGVVAYLKEQEKGSQP</sequence>
<dbReference type="RefSeq" id="WP_341418454.1">
    <property type="nucleotide sequence ID" value="NZ_JBBPCC010000020.1"/>
</dbReference>
<keyword evidence="5" id="KW-1185">Reference proteome</keyword>
<dbReference type="Gene3D" id="3.40.630.40">
    <property type="entry name" value="Zn-dependent exopeptidases"/>
    <property type="match status" value="1"/>
</dbReference>
<dbReference type="Pfam" id="PF01520">
    <property type="entry name" value="Amidase_3"/>
    <property type="match status" value="1"/>
</dbReference>
<proteinExistence type="predicted"/>
<feature type="signal peptide" evidence="2">
    <location>
        <begin position="1"/>
        <end position="30"/>
    </location>
</feature>
<reference evidence="4 5" key="1">
    <citation type="submission" date="2024-04" db="EMBL/GenBank/DDBJ databases">
        <title>draft genome sequnece of Paenibacillus filicis.</title>
        <authorList>
            <person name="Kim D.-U."/>
        </authorList>
    </citation>
    <scope>NUCLEOTIDE SEQUENCE [LARGE SCALE GENOMIC DNA]</scope>
    <source>
        <strain evidence="4 5">KACC14197</strain>
    </source>
</reference>
<evidence type="ECO:0000256" key="2">
    <source>
        <dbReference type="SAM" id="SignalP"/>
    </source>
</evidence>
<dbReference type="InterPro" id="IPR002508">
    <property type="entry name" value="MurNAc-LAA_cat"/>
</dbReference>
<gene>
    <name evidence="4" type="ORF">WMW72_25765</name>
</gene>
<evidence type="ECO:0000256" key="1">
    <source>
        <dbReference type="ARBA" id="ARBA00022801"/>
    </source>
</evidence>
<dbReference type="PANTHER" id="PTHR30404">
    <property type="entry name" value="N-ACETYLMURAMOYL-L-ALANINE AMIDASE"/>
    <property type="match status" value="1"/>
</dbReference>
<feature type="domain" description="MurNAc-LAA" evidence="3">
    <location>
        <begin position="126"/>
        <end position="235"/>
    </location>
</feature>
<organism evidence="4 5">
    <name type="scientific">Paenibacillus filicis</name>
    <dbReference type="NCBI Taxonomy" id="669464"/>
    <lineage>
        <taxon>Bacteria</taxon>
        <taxon>Bacillati</taxon>
        <taxon>Bacillota</taxon>
        <taxon>Bacilli</taxon>
        <taxon>Bacillales</taxon>
        <taxon>Paenibacillaceae</taxon>
        <taxon>Paenibacillus</taxon>
    </lineage>
</organism>
<comment type="caution">
    <text evidence="4">The sequence shown here is derived from an EMBL/GenBank/DDBJ whole genome shotgun (WGS) entry which is preliminary data.</text>
</comment>
<accession>A0ABU9DR32</accession>
<dbReference type="PANTHER" id="PTHR30404:SF0">
    <property type="entry name" value="N-ACETYLMURAMOYL-L-ALANINE AMIDASE AMIC"/>
    <property type="match status" value="1"/>
</dbReference>
<dbReference type="SUPFAM" id="SSF53187">
    <property type="entry name" value="Zn-dependent exopeptidases"/>
    <property type="match status" value="1"/>
</dbReference>
<name>A0ABU9DR32_9BACL</name>
<keyword evidence="1 4" id="KW-0378">Hydrolase</keyword>
<protein>
    <submittedName>
        <fullName evidence="4">N-acetylmuramoyl-L-alanine amidase</fullName>
        <ecNumber evidence="4">3.5.1.28</ecNumber>
    </submittedName>
</protein>